<evidence type="ECO:0000256" key="1">
    <source>
        <dbReference type="ARBA" id="ARBA00004651"/>
    </source>
</evidence>
<organism evidence="12">
    <name type="scientific">Candidatus Tenderia electrophaga</name>
    <dbReference type="NCBI Taxonomy" id="1748243"/>
    <lineage>
        <taxon>Bacteria</taxon>
        <taxon>Pseudomonadati</taxon>
        <taxon>Pseudomonadota</taxon>
        <taxon>Gammaproteobacteria</taxon>
        <taxon>Candidatus Tenderiales</taxon>
        <taxon>Candidatus Tenderiaceae</taxon>
        <taxon>Candidatus Tenderia</taxon>
    </lineage>
</organism>
<feature type="transmembrane region" description="Helical" evidence="9">
    <location>
        <begin position="193"/>
        <end position="216"/>
    </location>
</feature>
<evidence type="ECO:0000313" key="12">
    <source>
        <dbReference type="EMBL" id="HHJ80003.1"/>
    </source>
</evidence>
<dbReference type="PANTHER" id="PTHR30425">
    <property type="entry name" value="PHOSPHATE TRANSPORT SYSTEM PERMEASE PROTEIN PST"/>
    <property type="match status" value="1"/>
</dbReference>
<dbReference type="GO" id="GO:0005315">
    <property type="term" value="F:phosphate transmembrane transporter activity"/>
    <property type="evidence" value="ECO:0007669"/>
    <property type="project" value="InterPro"/>
</dbReference>
<comment type="caution">
    <text evidence="12">The sequence shown here is derived from an EMBL/GenBank/DDBJ whole genome shotgun (WGS) entry which is preliminary data.</text>
</comment>
<evidence type="ECO:0000256" key="2">
    <source>
        <dbReference type="ARBA" id="ARBA00007069"/>
    </source>
</evidence>
<protein>
    <recommendedName>
        <fullName evidence="10">Phosphate transport system permease protein</fullName>
    </recommendedName>
</protein>
<feature type="domain" description="ABC transmembrane type-1" evidence="11">
    <location>
        <begin position="58"/>
        <end position="272"/>
    </location>
</feature>
<dbReference type="AlphaFoldDB" id="A0A832N3A0"/>
<dbReference type="PANTHER" id="PTHR30425:SF1">
    <property type="entry name" value="PHOSPHATE TRANSPORT SYSTEM PERMEASE PROTEIN PSTC"/>
    <property type="match status" value="1"/>
</dbReference>
<keyword evidence="8 9" id="KW-0472">Membrane</keyword>
<comment type="caution">
    <text evidence="10">Lacks conserved residue(s) required for the propagation of feature annotation.</text>
</comment>
<feature type="transmembrane region" description="Helical" evidence="9">
    <location>
        <begin position="249"/>
        <end position="271"/>
    </location>
</feature>
<keyword evidence="3 9" id="KW-0813">Transport</keyword>
<evidence type="ECO:0000256" key="4">
    <source>
        <dbReference type="ARBA" id="ARBA00022475"/>
    </source>
</evidence>
<dbReference type="InterPro" id="IPR011864">
    <property type="entry name" value="Phosphate_PstC"/>
</dbReference>
<feature type="transmembrane region" description="Helical" evidence="9">
    <location>
        <begin position="134"/>
        <end position="152"/>
    </location>
</feature>
<keyword evidence="4" id="KW-1003">Cell membrane</keyword>
<dbReference type="Gene3D" id="1.10.3720.10">
    <property type="entry name" value="MetI-like"/>
    <property type="match status" value="1"/>
</dbReference>
<accession>A0A832N3A0</accession>
<evidence type="ECO:0000256" key="5">
    <source>
        <dbReference type="ARBA" id="ARBA00022592"/>
    </source>
</evidence>
<dbReference type="Pfam" id="PF00528">
    <property type="entry name" value="BPD_transp_1"/>
    <property type="match status" value="1"/>
</dbReference>
<evidence type="ECO:0000256" key="9">
    <source>
        <dbReference type="RuleBase" id="RU363032"/>
    </source>
</evidence>
<dbReference type="InterPro" id="IPR035906">
    <property type="entry name" value="MetI-like_sf"/>
</dbReference>
<evidence type="ECO:0000256" key="10">
    <source>
        <dbReference type="RuleBase" id="RU363054"/>
    </source>
</evidence>
<dbReference type="InterPro" id="IPR051124">
    <property type="entry name" value="Phosphate_Transport_Permease"/>
</dbReference>
<dbReference type="SUPFAM" id="SSF161098">
    <property type="entry name" value="MetI-like"/>
    <property type="match status" value="1"/>
</dbReference>
<evidence type="ECO:0000256" key="7">
    <source>
        <dbReference type="ARBA" id="ARBA00022989"/>
    </source>
</evidence>
<keyword evidence="7 9" id="KW-1133">Transmembrane helix</keyword>
<keyword evidence="10" id="KW-0997">Cell inner membrane</keyword>
<feature type="transmembrane region" description="Helical" evidence="9">
    <location>
        <begin position="57"/>
        <end position="87"/>
    </location>
</feature>
<keyword evidence="6 9" id="KW-0812">Transmembrane</keyword>
<dbReference type="PROSITE" id="PS50928">
    <property type="entry name" value="ABC_TM1"/>
    <property type="match status" value="1"/>
</dbReference>
<name>A0A832N3A0_9GAMM</name>
<evidence type="ECO:0000256" key="3">
    <source>
        <dbReference type="ARBA" id="ARBA00022448"/>
    </source>
</evidence>
<sequence>MLRFWLTFSSLTTALIILAVLGFLLQASWPLLQDQGLGFVSEAEWYPYEQLYGLLPVLVGSFWSVVLALLLAVPTGLAAAILCAELLPERGRAALRFSMELMAGIPSVVYGLLGLWLLLPLLERQLDLLTGRSLLAAGLLLALMILPTMMVFSETALRAVVTEQRETALLLGLDWPTRVTRLLLPQAWPGIRVAILLALGRAMGETVAVMLVVGSLDRLPQPLYNLLQPAQTLTSRIGREMAEAVVGSVHWAALIASGLTLALVAMVLSLLTQGWRRQ</sequence>
<comment type="similarity">
    <text evidence="2 10">Belongs to the binding-protein-dependent transport system permease family. CysTW subfamily.</text>
</comment>
<dbReference type="GO" id="GO:0005886">
    <property type="term" value="C:plasma membrane"/>
    <property type="evidence" value="ECO:0007669"/>
    <property type="project" value="UniProtKB-SubCell"/>
</dbReference>
<comment type="subcellular location">
    <subcellularLocation>
        <location evidence="10">Cell inner membrane</location>
        <topology evidence="10">Multi-pass membrane protein</topology>
    </subcellularLocation>
    <subcellularLocation>
        <location evidence="1 9">Cell membrane</location>
        <topology evidence="1 9">Multi-pass membrane protein</topology>
    </subcellularLocation>
</comment>
<dbReference type="NCBIfam" id="TIGR02138">
    <property type="entry name" value="phosphate_pstC"/>
    <property type="match status" value="1"/>
</dbReference>
<evidence type="ECO:0000256" key="6">
    <source>
        <dbReference type="ARBA" id="ARBA00022692"/>
    </source>
</evidence>
<proteinExistence type="inferred from homology"/>
<dbReference type="Proteomes" id="UP000885832">
    <property type="component" value="Unassembled WGS sequence"/>
</dbReference>
<dbReference type="InterPro" id="IPR000515">
    <property type="entry name" value="MetI-like"/>
</dbReference>
<dbReference type="EMBL" id="DRNF01000004">
    <property type="protein sequence ID" value="HHJ80003.1"/>
    <property type="molecule type" value="Genomic_DNA"/>
</dbReference>
<dbReference type="GO" id="GO:0006817">
    <property type="term" value="P:phosphate ion transport"/>
    <property type="evidence" value="ECO:0007669"/>
    <property type="project" value="UniProtKB-KW"/>
</dbReference>
<keyword evidence="5 10" id="KW-0592">Phosphate transport</keyword>
<evidence type="ECO:0000259" key="11">
    <source>
        <dbReference type="PROSITE" id="PS50928"/>
    </source>
</evidence>
<evidence type="ECO:0000256" key="8">
    <source>
        <dbReference type="ARBA" id="ARBA00023136"/>
    </source>
</evidence>
<gene>
    <name evidence="12" type="primary">pstC</name>
    <name evidence="12" type="ORF">ENJ65_00050</name>
</gene>
<feature type="transmembrane region" description="Helical" evidence="9">
    <location>
        <begin position="99"/>
        <end position="122"/>
    </location>
</feature>
<reference evidence="12" key="1">
    <citation type="journal article" date="2020" name="mSystems">
        <title>Genome- and Community-Level Interaction Insights into Carbon Utilization and Element Cycling Functions of Hydrothermarchaeota in Hydrothermal Sediment.</title>
        <authorList>
            <person name="Zhou Z."/>
            <person name="Liu Y."/>
            <person name="Xu W."/>
            <person name="Pan J."/>
            <person name="Luo Z.H."/>
            <person name="Li M."/>
        </authorList>
    </citation>
    <scope>NUCLEOTIDE SEQUENCE [LARGE SCALE GENOMIC DNA]</scope>
    <source>
        <strain evidence="12">HyVt-505</strain>
    </source>
</reference>
<dbReference type="CDD" id="cd06261">
    <property type="entry name" value="TM_PBP2"/>
    <property type="match status" value="1"/>
</dbReference>
<comment type="function">
    <text evidence="10">Part of the binding-protein-dependent transport system for phosphate; probably responsible for the translocation of the substrate across the membrane.</text>
</comment>